<reference evidence="6" key="1">
    <citation type="submission" date="2018-09" db="EMBL/GenBank/DDBJ databases">
        <authorList>
            <person name="Livingstone P.G."/>
            <person name="Whitworth D.E."/>
        </authorList>
    </citation>
    <scope>NUCLEOTIDE SEQUENCE [LARGE SCALE GENOMIC DNA]</scope>
    <source>
        <strain evidence="6">CA043D</strain>
    </source>
</reference>
<feature type="compositionally biased region" description="Low complexity" evidence="3">
    <location>
        <begin position="1"/>
        <end position="22"/>
    </location>
</feature>
<dbReference type="InterPro" id="IPR011006">
    <property type="entry name" value="CheY-like_superfamily"/>
</dbReference>
<feature type="domain" description="Response regulatory" evidence="4">
    <location>
        <begin position="43"/>
        <end position="156"/>
    </location>
</feature>
<dbReference type="SMART" id="SM00448">
    <property type="entry name" value="REC"/>
    <property type="match status" value="1"/>
</dbReference>
<dbReference type="GO" id="GO:0000160">
    <property type="term" value="P:phosphorelay signal transduction system"/>
    <property type="evidence" value="ECO:0007669"/>
    <property type="project" value="InterPro"/>
</dbReference>
<dbReference type="InterPro" id="IPR050595">
    <property type="entry name" value="Bact_response_regulator"/>
</dbReference>
<dbReference type="AlphaFoldDB" id="A0A3A8K3Q9"/>
<gene>
    <name evidence="5" type="ORF">D7X32_15795</name>
</gene>
<protein>
    <submittedName>
        <fullName evidence="5">Response regulator</fullName>
    </submittedName>
</protein>
<evidence type="ECO:0000256" key="2">
    <source>
        <dbReference type="PROSITE-ProRule" id="PRU00169"/>
    </source>
</evidence>
<sequence length="159" mass="17025">MSPGGRTPPRSRASRPSGRASPLETPGPVPYRACVSTPQRHAPLLLVENNEDVREALREILESEGYRVHTAVNGHDALSVLAKLERMPALILLDLVMPVMDGHAFIEHLRGTGALALTRVLVLTAHPTLPLPQGVSGRLGKPVKLEALLDAIAVHSAPE</sequence>
<evidence type="ECO:0000313" key="6">
    <source>
        <dbReference type="Proteomes" id="UP000268313"/>
    </source>
</evidence>
<feature type="region of interest" description="Disordered" evidence="3">
    <location>
        <begin position="1"/>
        <end position="30"/>
    </location>
</feature>
<dbReference type="Gene3D" id="3.40.50.2300">
    <property type="match status" value="1"/>
</dbReference>
<evidence type="ECO:0000259" key="4">
    <source>
        <dbReference type="PROSITE" id="PS50110"/>
    </source>
</evidence>
<evidence type="ECO:0000313" key="5">
    <source>
        <dbReference type="EMBL" id="RKH02773.1"/>
    </source>
</evidence>
<dbReference type="CDD" id="cd17546">
    <property type="entry name" value="REC_hyHK_CKI1_RcsC-like"/>
    <property type="match status" value="1"/>
</dbReference>
<proteinExistence type="predicted"/>
<dbReference type="PANTHER" id="PTHR44591">
    <property type="entry name" value="STRESS RESPONSE REGULATOR PROTEIN 1"/>
    <property type="match status" value="1"/>
</dbReference>
<dbReference type="EMBL" id="RAWE01000049">
    <property type="protein sequence ID" value="RKH02773.1"/>
    <property type="molecule type" value="Genomic_DNA"/>
</dbReference>
<organism evidence="5 6">
    <name type="scientific">Corallococcus carmarthensis</name>
    <dbReference type="NCBI Taxonomy" id="2316728"/>
    <lineage>
        <taxon>Bacteria</taxon>
        <taxon>Pseudomonadati</taxon>
        <taxon>Myxococcota</taxon>
        <taxon>Myxococcia</taxon>
        <taxon>Myxococcales</taxon>
        <taxon>Cystobacterineae</taxon>
        <taxon>Myxococcaceae</taxon>
        <taxon>Corallococcus</taxon>
    </lineage>
</organism>
<dbReference type="SUPFAM" id="SSF52172">
    <property type="entry name" value="CheY-like"/>
    <property type="match status" value="1"/>
</dbReference>
<feature type="modified residue" description="4-aspartylphosphate" evidence="2">
    <location>
        <position position="94"/>
    </location>
</feature>
<keyword evidence="1 2" id="KW-0597">Phosphoprotein</keyword>
<dbReference type="PANTHER" id="PTHR44591:SF3">
    <property type="entry name" value="RESPONSE REGULATORY DOMAIN-CONTAINING PROTEIN"/>
    <property type="match status" value="1"/>
</dbReference>
<dbReference type="Proteomes" id="UP000268313">
    <property type="component" value="Unassembled WGS sequence"/>
</dbReference>
<comment type="caution">
    <text evidence="5">The sequence shown here is derived from an EMBL/GenBank/DDBJ whole genome shotgun (WGS) entry which is preliminary data.</text>
</comment>
<evidence type="ECO:0000256" key="3">
    <source>
        <dbReference type="SAM" id="MobiDB-lite"/>
    </source>
</evidence>
<evidence type="ECO:0000256" key="1">
    <source>
        <dbReference type="ARBA" id="ARBA00022553"/>
    </source>
</evidence>
<accession>A0A3A8K3Q9</accession>
<dbReference type="PROSITE" id="PS50110">
    <property type="entry name" value="RESPONSE_REGULATORY"/>
    <property type="match status" value="1"/>
</dbReference>
<dbReference type="Pfam" id="PF00072">
    <property type="entry name" value="Response_reg"/>
    <property type="match status" value="1"/>
</dbReference>
<name>A0A3A8K3Q9_9BACT</name>
<dbReference type="InterPro" id="IPR001789">
    <property type="entry name" value="Sig_transdc_resp-reg_receiver"/>
</dbReference>
<keyword evidence="6" id="KW-1185">Reference proteome</keyword>